<organism evidence="6 7">
    <name type="scientific">Culex pipiens pipiens</name>
    <name type="common">Northern house mosquito</name>
    <dbReference type="NCBI Taxonomy" id="38569"/>
    <lineage>
        <taxon>Eukaryota</taxon>
        <taxon>Metazoa</taxon>
        <taxon>Ecdysozoa</taxon>
        <taxon>Arthropoda</taxon>
        <taxon>Hexapoda</taxon>
        <taxon>Insecta</taxon>
        <taxon>Pterygota</taxon>
        <taxon>Neoptera</taxon>
        <taxon>Endopterygota</taxon>
        <taxon>Diptera</taxon>
        <taxon>Nematocera</taxon>
        <taxon>Culicoidea</taxon>
        <taxon>Culicidae</taxon>
        <taxon>Culicinae</taxon>
        <taxon>Culicini</taxon>
        <taxon>Culex</taxon>
        <taxon>Culex</taxon>
    </lineage>
</organism>
<evidence type="ECO:0000256" key="1">
    <source>
        <dbReference type="ARBA" id="ARBA00004613"/>
    </source>
</evidence>
<feature type="chain" id="PRO_5044758713" description="Kazal-like domain-containing protein" evidence="4">
    <location>
        <begin position="20"/>
        <end position="332"/>
    </location>
</feature>
<dbReference type="EMBL" id="JBEHCU010006242">
    <property type="protein sequence ID" value="KAL1397575.1"/>
    <property type="molecule type" value="Genomic_DNA"/>
</dbReference>
<evidence type="ECO:0000256" key="4">
    <source>
        <dbReference type="SAM" id="SignalP"/>
    </source>
</evidence>
<feature type="domain" description="Kazal-like" evidence="5">
    <location>
        <begin position="55"/>
        <end position="92"/>
    </location>
</feature>
<evidence type="ECO:0000313" key="6">
    <source>
        <dbReference type="EMBL" id="KAL1397575.1"/>
    </source>
</evidence>
<keyword evidence="7" id="KW-1185">Reference proteome</keyword>
<feature type="domain" description="Kazal-like" evidence="5">
    <location>
        <begin position="155"/>
        <end position="212"/>
    </location>
</feature>
<evidence type="ECO:0000256" key="3">
    <source>
        <dbReference type="ARBA" id="ARBA00023157"/>
    </source>
</evidence>
<comment type="subcellular location">
    <subcellularLocation>
        <location evidence="1">Secreted</location>
    </subcellularLocation>
</comment>
<dbReference type="Proteomes" id="UP001562425">
    <property type="component" value="Unassembled WGS sequence"/>
</dbReference>
<dbReference type="InterPro" id="IPR039932">
    <property type="entry name" value="Spink4-like"/>
</dbReference>
<dbReference type="PANTHER" id="PTHR21179:SF0">
    <property type="entry name" value="SERINE PROTEASE INHIBITOR KAZAL-TYPE 4"/>
    <property type="match status" value="1"/>
</dbReference>
<dbReference type="InterPro" id="IPR002350">
    <property type="entry name" value="Kazal_dom"/>
</dbReference>
<sequence>MLSLPALVLLVCIVNLSSANYMIMPPMYEVTNEQFNSFSICIAATYNPKALHSKYDPVCGTDGFSYFNRHSMDCMAVSVPNLQFASYGRCPHEPIFLPMASVRDPWIFPANLRGELEQCIGSCENLFHPVCGSDEKTYQNPCTLLCVGSVNKATLAYEGFCKRDQIAEGKCPPILQPFCGSDGVTYLNYCHLRFAMLTIEGLKPGHMGDCVQRLEAIGKDKDGGYGAMEGKKERKRGCCCCDPIAQITCISCVLMSIVSTPDSGSTCSKPNAGALNSLRFCSVTNQLASSSCFSRTFLFVFFPSVFAKRARASDSISCSSKFFGSGRRFALQ</sequence>
<dbReference type="CDD" id="cd00104">
    <property type="entry name" value="KAZAL_FS"/>
    <property type="match status" value="3"/>
</dbReference>
<dbReference type="PANTHER" id="PTHR21179">
    <property type="entry name" value="SERINE-TYPE ENDOPEPTIDASE INHIBITOR"/>
    <property type="match status" value="1"/>
</dbReference>
<accession>A0ABD1DD29</accession>
<dbReference type="AlphaFoldDB" id="A0ABD1DD29"/>
<dbReference type="SUPFAM" id="SSF100895">
    <property type="entry name" value="Kazal-type serine protease inhibitors"/>
    <property type="match status" value="3"/>
</dbReference>
<keyword evidence="2" id="KW-0964">Secreted</keyword>
<evidence type="ECO:0000259" key="5">
    <source>
        <dbReference type="PROSITE" id="PS51465"/>
    </source>
</evidence>
<keyword evidence="4" id="KW-0732">Signal</keyword>
<dbReference type="InterPro" id="IPR036058">
    <property type="entry name" value="Kazal_dom_sf"/>
</dbReference>
<protein>
    <recommendedName>
        <fullName evidence="5">Kazal-like domain-containing protein</fullName>
    </recommendedName>
</protein>
<dbReference type="SMART" id="SM00280">
    <property type="entry name" value="KAZAL"/>
    <property type="match status" value="3"/>
</dbReference>
<proteinExistence type="predicted"/>
<reference evidence="6 7" key="1">
    <citation type="submission" date="2024-05" db="EMBL/GenBank/DDBJ databases">
        <title>Culex pipiens pipiens assembly and annotation.</title>
        <authorList>
            <person name="Alout H."/>
            <person name="Durand T."/>
        </authorList>
    </citation>
    <scope>NUCLEOTIDE SEQUENCE [LARGE SCALE GENOMIC DNA]</scope>
    <source>
        <strain evidence="6">HA-2024</strain>
        <tissue evidence="6">Whole body</tissue>
    </source>
</reference>
<evidence type="ECO:0000313" key="7">
    <source>
        <dbReference type="Proteomes" id="UP001562425"/>
    </source>
</evidence>
<dbReference type="PROSITE" id="PS51465">
    <property type="entry name" value="KAZAL_2"/>
    <property type="match status" value="3"/>
</dbReference>
<dbReference type="Pfam" id="PF00050">
    <property type="entry name" value="Kazal_1"/>
    <property type="match status" value="2"/>
</dbReference>
<comment type="caution">
    <text evidence="6">The sequence shown here is derived from an EMBL/GenBank/DDBJ whole genome shotgun (WGS) entry which is preliminary data.</text>
</comment>
<feature type="domain" description="Kazal-like" evidence="5">
    <location>
        <begin position="113"/>
        <end position="152"/>
    </location>
</feature>
<dbReference type="Gene3D" id="3.30.60.30">
    <property type="match status" value="3"/>
</dbReference>
<name>A0ABD1DD29_CULPP</name>
<dbReference type="Pfam" id="PF07648">
    <property type="entry name" value="Kazal_2"/>
    <property type="match status" value="1"/>
</dbReference>
<feature type="signal peptide" evidence="4">
    <location>
        <begin position="1"/>
        <end position="19"/>
    </location>
</feature>
<dbReference type="GO" id="GO:0005576">
    <property type="term" value="C:extracellular region"/>
    <property type="evidence" value="ECO:0007669"/>
    <property type="project" value="UniProtKB-SubCell"/>
</dbReference>
<dbReference type="PROSITE" id="PS00282">
    <property type="entry name" value="KAZAL_1"/>
    <property type="match status" value="1"/>
</dbReference>
<evidence type="ECO:0000256" key="2">
    <source>
        <dbReference type="ARBA" id="ARBA00022525"/>
    </source>
</evidence>
<gene>
    <name evidence="6" type="ORF">pipiens_001216</name>
</gene>
<keyword evidence="3" id="KW-1015">Disulfide bond</keyword>